<gene>
    <name evidence="2" type="ORF">ANCDUO_13599</name>
</gene>
<dbReference type="GO" id="GO:0005223">
    <property type="term" value="F:intracellularly cGMP-activated cation channel activity"/>
    <property type="evidence" value="ECO:0007669"/>
    <property type="project" value="TreeGrafter"/>
</dbReference>
<keyword evidence="3" id="KW-1185">Reference proteome</keyword>
<dbReference type="PANTHER" id="PTHR45638:SF14">
    <property type="entry name" value="CYCLIC NUCLEOTIDE-BINDING DOMAIN-CONTAINING PROTEIN"/>
    <property type="match status" value="1"/>
</dbReference>
<dbReference type="InterPro" id="IPR018490">
    <property type="entry name" value="cNMP-bd_dom_sf"/>
</dbReference>
<dbReference type="Proteomes" id="UP000054047">
    <property type="component" value="Unassembled WGS sequence"/>
</dbReference>
<dbReference type="SUPFAM" id="SSF81324">
    <property type="entry name" value="Voltage-gated potassium channels"/>
    <property type="match status" value="1"/>
</dbReference>
<dbReference type="GO" id="GO:0044877">
    <property type="term" value="F:protein-containing complex binding"/>
    <property type="evidence" value="ECO:0007669"/>
    <property type="project" value="TreeGrafter"/>
</dbReference>
<dbReference type="GO" id="GO:0005886">
    <property type="term" value="C:plasma membrane"/>
    <property type="evidence" value="ECO:0007669"/>
    <property type="project" value="TreeGrafter"/>
</dbReference>
<dbReference type="AlphaFoldDB" id="A0A0C2D2G0"/>
<dbReference type="Gene3D" id="2.60.120.10">
    <property type="entry name" value="Jelly Rolls"/>
    <property type="match status" value="1"/>
</dbReference>
<dbReference type="Gene3D" id="1.10.287.630">
    <property type="entry name" value="Helix hairpin bin"/>
    <property type="match status" value="1"/>
</dbReference>
<dbReference type="GO" id="GO:0005222">
    <property type="term" value="F:intracellularly cAMP-activated cation channel activity"/>
    <property type="evidence" value="ECO:0007669"/>
    <property type="project" value="TreeGrafter"/>
</dbReference>
<keyword evidence="1" id="KW-0406">Ion transport</keyword>
<dbReference type="InterPro" id="IPR014710">
    <property type="entry name" value="RmlC-like_jellyroll"/>
</dbReference>
<dbReference type="EMBL" id="KN736069">
    <property type="protein sequence ID" value="KIH56222.1"/>
    <property type="molecule type" value="Genomic_DNA"/>
</dbReference>
<dbReference type="Gene3D" id="1.10.287.70">
    <property type="match status" value="1"/>
</dbReference>
<proteinExistence type="predicted"/>
<dbReference type="CDD" id="cd00038">
    <property type="entry name" value="CAP_ED"/>
    <property type="match status" value="1"/>
</dbReference>
<keyword evidence="1" id="KW-1071">Ligand-gated ion channel</keyword>
<evidence type="ECO:0008006" key="4">
    <source>
        <dbReference type="Google" id="ProtNLM"/>
    </source>
</evidence>
<organism evidence="2 3">
    <name type="scientific">Ancylostoma duodenale</name>
    <dbReference type="NCBI Taxonomy" id="51022"/>
    <lineage>
        <taxon>Eukaryota</taxon>
        <taxon>Metazoa</taxon>
        <taxon>Ecdysozoa</taxon>
        <taxon>Nematoda</taxon>
        <taxon>Chromadorea</taxon>
        <taxon>Rhabditida</taxon>
        <taxon>Rhabditina</taxon>
        <taxon>Rhabditomorpha</taxon>
        <taxon>Strongyloidea</taxon>
        <taxon>Ancylostomatidae</taxon>
        <taxon>Ancylostomatinae</taxon>
        <taxon>Ancylostoma</taxon>
    </lineage>
</organism>
<keyword evidence="1" id="KW-0407">Ion channel</keyword>
<dbReference type="OrthoDB" id="421226at2759"/>
<evidence type="ECO:0000256" key="1">
    <source>
        <dbReference type="ARBA" id="ARBA00023286"/>
    </source>
</evidence>
<evidence type="ECO:0000313" key="2">
    <source>
        <dbReference type="EMBL" id="KIH56222.1"/>
    </source>
</evidence>
<dbReference type="InterPro" id="IPR050866">
    <property type="entry name" value="CNG_cation_channel"/>
</dbReference>
<name>A0A0C2D2G0_9BILA</name>
<sequence length="361" mass="42022">MPDKITDVHFADCSHFEQTCDYQQVYFDEEREAHLVDLWHYWENRTIKVGFSTFTKAYVLSMYWSAMTMTTLGEQPSPNETMQSVFEILDTVLGMVLFAGIMGSVGDLVAKANKVKADWQQRMDGLKQFMTYRNLHAEFQRRVLKYCEYEMAKQEKMTEEEMRDTLPPKLYTQVNKYVQWSILKSSPLFDSCEVPFLKDLAAYLEPRDYGPGDVVCARGELSKGSFTKGKLPCRSNISSFKEMLIVSSGYLRVVDPNDLPLRTFREGDVVEDRSLVWFPNNRYRNRRKYDVISVGYSQVAEYMQSAAGDLVEENCSMDCEMYEESTLEERLIAMRGVINALENNVNENYEKFKVIFFFNQS</sequence>
<dbReference type="SUPFAM" id="SSF51206">
    <property type="entry name" value="cAMP-binding domain-like"/>
    <property type="match status" value="1"/>
</dbReference>
<evidence type="ECO:0000313" key="3">
    <source>
        <dbReference type="Proteomes" id="UP000054047"/>
    </source>
</evidence>
<dbReference type="InterPro" id="IPR000595">
    <property type="entry name" value="cNMP-bd_dom"/>
</dbReference>
<protein>
    <recommendedName>
        <fullName evidence="4">Cyclic nucleotide-binding domain protein</fullName>
    </recommendedName>
</protein>
<accession>A0A0C2D2G0</accession>
<keyword evidence="1" id="KW-0813">Transport</keyword>
<dbReference type="GO" id="GO:0030553">
    <property type="term" value="F:cGMP binding"/>
    <property type="evidence" value="ECO:0007669"/>
    <property type="project" value="TreeGrafter"/>
</dbReference>
<dbReference type="GO" id="GO:0017071">
    <property type="term" value="C:intracellular cyclic nucleotide activated cation channel complex"/>
    <property type="evidence" value="ECO:0007669"/>
    <property type="project" value="TreeGrafter"/>
</dbReference>
<dbReference type="PANTHER" id="PTHR45638">
    <property type="entry name" value="CYCLIC NUCLEOTIDE-GATED CATION CHANNEL SUBUNIT A"/>
    <property type="match status" value="1"/>
</dbReference>
<reference evidence="2 3" key="1">
    <citation type="submission" date="2013-12" db="EMBL/GenBank/DDBJ databases">
        <title>Draft genome of the parsitic nematode Ancylostoma duodenale.</title>
        <authorList>
            <person name="Mitreva M."/>
        </authorList>
    </citation>
    <scope>NUCLEOTIDE SEQUENCE [LARGE SCALE GENOMIC DNA]</scope>
    <source>
        <strain evidence="2 3">Zhejiang</strain>
    </source>
</reference>